<evidence type="ECO:0000313" key="3">
    <source>
        <dbReference type="Proteomes" id="UP000183063"/>
    </source>
</evidence>
<reference evidence="1" key="3">
    <citation type="submission" date="2016-10" db="EMBL/GenBank/DDBJ databases">
        <authorList>
            <person name="de Groot N.N."/>
        </authorList>
    </citation>
    <scope>NUCLEOTIDE SEQUENCE [LARGE SCALE GENOMIC DNA]</scope>
    <source>
        <strain evidence="1">CCBAU85039</strain>
    </source>
</reference>
<dbReference type="EMBL" id="FNXB01000017">
    <property type="protein sequence ID" value="SEH97607.1"/>
    <property type="molecule type" value="Genomic_DNA"/>
</dbReference>
<protein>
    <submittedName>
        <fullName evidence="1">Uncharacterized protein</fullName>
    </submittedName>
</protein>
<gene>
    <name evidence="1" type="ORF">RTCCBAU85039_3434</name>
    <name evidence="2" type="ORF">SAMN05216228_104827</name>
</gene>
<reference evidence="2 4" key="1">
    <citation type="submission" date="2016-10" db="EMBL/GenBank/DDBJ databases">
        <authorList>
            <person name="Varghese N."/>
            <person name="Submissions S."/>
        </authorList>
    </citation>
    <scope>NUCLEOTIDE SEQUENCE [LARGE SCALE GENOMIC DNA]</scope>
    <source>
        <strain evidence="2 4">CGMCC 1.7071</strain>
    </source>
</reference>
<dbReference type="EMBL" id="FOCV01000048">
    <property type="protein sequence ID" value="SEP19749.1"/>
    <property type="molecule type" value="Genomic_DNA"/>
</dbReference>
<evidence type="ECO:0000313" key="1">
    <source>
        <dbReference type="EMBL" id="SEH97607.1"/>
    </source>
</evidence>
<evidence type="ECO:0000313" key="4">
    <source>
        <dbReference type="Proteomes" id="UP000198939"/>
    </source>
</evidence>
<dbReference type="Proteomes" id="UP000183063">
    <property type="component" value="Unassembled WGS sequence"/>
</dbReference>
<keyword evidence="4" id="KW-1185">Reference proteome</keyword>
<proteinExistence type="predicted"/>
<dbReference type="Proteomes" id="UP000198939">
    <property type="component" value="Unassembled WGS sequence"/>
</dbReference>
<name>A0A1H8VWH5_9HYPH</name>
<accession>A0A1H8VWH5</accession>
<sequence>MNAFEKPAKAMKQIYFLAAEKAFMAQSRRNRLLAR</sequence>
<dbReference type="AlphaFoldDB" id="A0A1H8VWH5"/>
<reference evidence="3" key="2">
    <citation type="submission" date="2016-10" db="EMBL/GenBank/DDBJ databases">
        <authorList>
            <person name="Wibberg D."/>
        </authorList>
    </citation>
    <scope>NUCLEOTIDE SEQUENCE [LARGE SCALE GENOMIC DNA]</scope>
</reference>
<evidence type="ECO:0000313" key="2">
    <source>
        <dbReference type="EMBL" id="SEP19749.1"/>
    </source>
</evidence>
<organism evidence="1 3">
    <name type="scientific">Rhizobium tibeticum</name>
    <dbReference type="NCBI Taxonomy" id="501024"/>
    <lineage>
        <taxon>Bacteria</taxon>
        <taxon>Pseudomonadati</taxon>
        <taxon>Pseudomonadota</taxon>
        <taxon>Alphaproteobacteria</taxon>
        <taxon>Hyphomicrobiales</taxon>
        <taxon>Rhizobiaceae</taxon>
        <taxon>Rhizobium/Agrobacterium group</taxon>
        <taxon>Rhizobium</taxon>
    </lineage>
</organism>